<dbReference type="SUPFAM" id="SSF48431">
    <property type="entry name" value="Lipovitellin-phosvitin complex, superhelical domain"/>
    <property type="match status" value="1"/>
</dbReference>
<evidence type="ECO:0000256" key="2">
    <source>
        <dbReference type="ARBA" id="ARBA00023180"/>
    </source>
</evidence>
<keyword evidence="6" id="KW-1185">Reference proteome</keyword>
<name>A0A401RIZ4_CHIPU</name>
<dbReference type="PANTHER" id="PTHR23345:SF9">
    <property type="entry name" value="VITELLOGENIN-RELATED"/>
    <property type="match status" value="1"/>
</dbReference>
<dbReference type="PROSITE" id="PS51211">
    <property type="entry name" value="VITELLOGENIN"/>
    <property type="match status" value="1"/>
</dbReference>
<accession>A0A401RIZ4</accession>
<dbReference type="Gene3D" id="1.25.10.20">
    <property type="entry name" value="Vitellinogen, superhelical"/>
    <property type="match status" value="1"/>
</dbReference>
<keyword evidence="2" id="KW-0325">Glycoprotein</keyword>
<dbReference type="SUPFAM" id="SSF56968">
    <property type="entry name" value="Lipovitellin-phosvitin complex, beta-sheet shell regions"/>
    <property type="match status" value="1"/>
</dbReference>
<dbReference type="EMBL" id="BEZZ01001378">
    <property type="protein sequence ID" value="GCC18115.1"/>
    <property type="molecule type" value="Genomic_DNA"/>
</dbReference>
<dbReference type="GO" id="GO:0005319">
    <property type="term" value="F:lipid transporter activity"/>
    <property type="evidence" value="ECO:0007669"/>
    <property type="project" value="InterPro"/>
</dbReference>
<dbReference type="AlphaFoldDB" id="A0A401RIZ4"/>
<evidence type="ECO:0000259" key="4">
    <source>
        <dbReference type="PROSITE" id="PS51211"/>
    </source>
</evidence>
<evidence type="ECO:0000256" key="3">
    <source>
        <dbReference type="PROSITE-ProRule" id="PRU00557"/>
    </source>
</evidence>
<feature type="domain" description="Vitellogenin" evidence="4">
    <location>
        <begin position="1"/>
        <end position="407"/>
    </location>
</feature>
<sequence length="456" mass="51245">MLIVSLVGSQKLKYEPIFTEGRMTVYTYEGVIMTGLPESGLSRAGVRINCGLNIIPVGQNTYLLKISHVQILEYNGIWPRDSFIPSHKLTQKLAPELTKPVKFEYSNGRVGNIQAPASLLEDVLNIHRGILNIFQITMKKSQNFYGLQETLDILTHLERHNQDRIHFDTPDKFLQLVQLLRSTTEETIDTLWRKSHSLELNTRRWILFALPAVGTPAALNFLKTKIQNLDISTADIVQALVLAMHQITADHQSLSIVRELFGMNHVQQIPMLRQIVYLGYGSMVFRFCAEKETCPDSLFKPLHDLLSAAIAHANEEDIVLGLKAIGNAGQPVSIKNIMKLLPGFGTAAATIPLKVQVDAIMALRNIAKKDPGKVQAIMIQLFMNQKNHPEIRMSACAIFLAAGCNIAAKLLSPKFDRLGLRFSRMLHPDTFCCKFVARKVYLPLKQMPNELTIRET</sequence>
<comment type="caution">
    <text evidence="3">Lacks conserved residue(s) required for the propagation of feature annotation.</text>
</comment>
<dbReference type="Pfam" id="PF01347">
    <property type="entry name" value="Vitellogenin_N"/>
    <property type="match status" value="2"/>
</dbReference>
<dbReference type="Proteomes" id="UP000287033">
    <property type="component" value="Unassembled WGS sequence"/>
</dbReference>
<protein>
    <recommendedName>
        <fullName evidence="4">Vitellogenin domain-containing protein</fullName>
    </recommendedName>
</protein>
<dbReference type="OrthoDB" id="8914339at2759"/>
<dbReference type="SMART" id="SM00638">
    <property type="entry name" value="LPD_N"/>
    <property type="match status" value="1"/>
</dbReference>
<dbReference type="STRING" id="137246.A0A401RIZ4"/>
<evidence type="ECO:0000256" key="1">
    <source>
        <dbReference type="ARBA" id="ARBA00022761"/>
    </source>
</evidence>
<dbReference type="InterPro" id="IPR001747">
    <property type="entry name" value="Vitellogenin_N"/>
</dbReference>
<dbReference type="InterPro" id="IPR011030">
    <property type="entry name" value="Lipovitellin_superhlx_dom"/>
</dbReference>
<evidence type="ECO:0000313" key="6">
    <source>
        <dbReference type="Proteomes" id="UP000287033"/>
    </source>
</evidence>
<evidence type="ECO:0000313" key="5">
    <source>
        <dbReference type="EMBL" id="GCC18115.1"/>
    </source>
</evidence>
<organism evidence="5 6">
    <name type="scientific">Chiloscyllium punctatum</name>
    <name type="common">Brownbanded bambooshark</name>
    <name type="synonym">Hemiscyllium punctatum</name>
    <dbReference type="NCBI Taxonomy" id="137246"/>
    <lineage>
        <taxon>Eukaryota</taxon>
        <taxon>Metazoa</taxon>
        <taxon>Chordata</taxon>
        <taxon>Craniata</taxon>
        <taxon>Vertebrata</taxon>
        <taxon>Chondrichthyes</taxon>
        <taxon>Elasmobranchii</taxon>
        <taxon>Galeomorphii</taxon>
        <taxon>Galeoidea</taxon>
        <taxon>Orectolobiformes</taxon>
        <taxon>Hemiscylliidae</taxon>
        <taxon>Chiloscyllium</taxon>
    </lineage>
</organism>
<reference evidence="5 6" key="1">
    <citation type="journal article" date="2018" name="Nat. Ecol. Evol.">
        <title>Shark genomes provide insights into elasmobranch evolution and the origin of vertebrates.</title>
        <authorList>
            <person name="Hara Y"/>
            <person name="Yamaguchi K"/>
            <person name="Onimaru K"/>
            <person name="Kadota M"/>
            <person name="Koyanagi M"/>
            <person name="Keeley SD"/>
            <person name="Tatsumi K"/>
            <person name="Tanaka K"/>
            <person name="Motone F"/>
            <person name="Kageyama Y"/>
            <person name="Nozu R"/>
            <person name="Adachi N"/>
            <person name="Nishimura O"/>
            <person name="Nakagawa R"/>
            <person name="Tanegashima C"/>
            <person name="Kiyatake I"/>
            <person name="Matsumoto R"/>
            <person name="Murakumo K"/>
            <person name="Nishida K"/>
            <person name="Terakita A"/>
            <person name="Kuratani S"/>
            <person name="Sato K"/>
            <person name="Hyodo S Kuraku.S."/>
        </authorList>
    </citation>
    <scope>NUCLEOTIDE SEQUENCE [LARGE SCALE GENOMIC DNA]</scope>
</reference>
<dbReference type="InterPro" id="IPR015819">
    <property type="entry name" value="Lipid_transp_b-sht_shell"/>
</dbReference>
<gene>
    <name evidence="5" type="ORF">chiPu_0017805</name>
</gene>
<dbReference type="GO" id="GO:0071391">
    <property type="term" value="P:cellular response to estrogen stimulus"/>
    <property type="evidence" value="ECO:0007669"/>
    <property type="project" value="TreeGrafter"/>
</dbReference>
<comment type="caution">
    <text evidence="5">The sequence shown here is derived from an EMBL/GenBank/DDBJ whole genome shotgun (WGS) entry which is preliminary data.</text>
</comment>
<dbReference type="GO" id="GO:0045735">
    <property type="term" value="F:nutrient reservoir activity"/>
    <property type="evidence" value="ECO:0007669"/>
    <property type="project" value="UniProtKB-KW"/>
</dbReference>
<proteinExistence type="predicted"/>
<dbReference type="InterPro" id="IPR050733">
    <property type="entry name" value="Vitellogenin/Apolipophorin"/>
</dbReference>
<keyword evidence="1" id="KW-0758">Storage protein</keyword>
<dbReference type="GO" id="GO:0032355">
    <property type="term" value="P:response to estradiol"/>
    <property type="evidence" value="ECO:0007669"/>
    <property type="project" value="TreeGrafter"/>
</dbReference>
<dbReference type="PANTHER" id="PTHR23345">
    <property type="entry name" value="VITELLOGENIN-RELATED"/>
    <property type="match status" value="1"/>
</dbReference>